<dbReference type="PANTHER" id="PTHR33434">
    <property type="entry name" value="DEGV DOMAIN-CONTAINING PROTEIN DR_1986-RELATED"/>
    <property type="match status" value="1"/>
</dbReference>
<dbReference type="OrthoDB" id="9760324at2"/>
<dbReference type="PANTHER" id="PTHR33434:SF2">
    <property type="entry name" value="FATTY ACID-BINDING PROTEIN TM_1468"/>
    <property type="match status" value="1"/>
</dbReference>
<reference evidence="2 3" key="1">
    <citation type="submission" date="2018-03" db="EMBL/GenBank/DDBJ databases">
        <title>Bioinformatic expansion and discovery of thiopeptide antibiotics.</title>
        <authorList>
            <person name="Schwalen C.J."/>
            <person name="Hudson G.A."/>
            <person name="Mitchell D.A."/>
        </authorList>
    </citation>
    <scope>NUCLEOTIDE SEQUENCE [LARGE SCALE GENOMIC DNA]</scope>
    <source>
        <strain evidence="2 3">ATCC 21389</strain>
    </source>
</reference>
<keyword evidence="3" id="KW-1185">Reference proteome</keyword>
<dbReference type="Gene3D" id="3.40.50.10170">
    <property type="match status" value="1"/>
</dbReference>
<dbReference type="RefSeq" id="WP_110671318.1">
    <property type="nucleotide sequence ID" value="NZ_PYBW01000074.1"/>
</dbReference>
<dbReference type="Proteomes" id="UP000248039">
    <property type="component" value="Unassembled WGS sequence"/>
</dbReference>
<evidence type="ECO:0000313" key="3">
    <source>
        <dbReference type="Proteomes" id="UP000248039"/>
    </source>
</evidence>
<dbReference type="InterPro" id="IPR050270">
    <property type="entry name" value="DegV_domain_contain"/>
</dbReference>
<evidence type="ECO:0000313" key="2">
    <source>
        <dbReference type="EMBL" id="PYC77094.1"/>
    </source>
</evidence>
<accession>A0A2V4NMG8</accession>
<dbReference type="PROSITE" id="PS51482">
    <property type="entry name" value="DEGV"/>
    <property type="match status" value="1"/>
</dbReference>
<dbReference type="EMBL" id="PYBW01000074">
    <property type="protein sequence ID" value="PYC77094.1"/>
    <property type="molecule type" value="Genomic_DNA"/>
</dbReference>
<dbReference type="Pfam" id="PF02645">
    <property type="entry name" value="DegV"/>
    <property type="match status" value="1"/>
</dbReference>
<protein>
    <submittedName>
        <fullName evidence="2">Fatty acid-binding protein DegV</fullName>
    </submittedName>
</protein>
<dbReference type="NCBIfam" id="TIGR00762">
    <property type="entry name" value="DegV"/>
    <property type="match status" value="1"/>
</dbReference>
<dbReference type="SUPFAM" id="SSF82549">
    <property type="entry name" value="DAK1/DegV-like"/>
    <property type="match status" value="1"/>
</dbReference>
<organism evidence="2 3">
    <name type="scientific">Streptomyces tateyamensis</name>
    <dbReference type="NCBI Taxonomy" id="565073"/>
    <lineage>
        <taxon>Bacteria</taxon>
        <taxon>Bacillati</taxon>
        <taxon>Actinomycetota</taxon>
        <taxon>Actinomycetes</taxon>
        <taxon>Kitasatosporales</taxon>
        <taxon>Streptomycetaceae</taxon>
        <taxon>Streptomyces</taxon>
    </lineage>
</organism>
<name>A0A2V4NMG8_9ACTN</name>
<comment type="caution">
    <text evidence="2">The sequence shown here is derived from an EMBL/GenBank/DDBJ whole genome shotgun (WGS) entry which is preliminary data.</text>
</comment>
<sequence>MPAELAIVTDSTAYLPQDEIDRHRISVVPLSVVLGDAVLTEGVEIAPKDVAEALRAKQQLTTSRPNPETFAAAYRAAAEAGATGVVSVHLSGELSGTSDAARLAAAEAPVPVRVVDSRLVGMALGYPVLAAAEARDAGLDLDGVAEAASRRAELTRGYFYVDTLEHLRRGGRIGAARALIGSALAVKPLLHLDGGRIEPLEKVRTASRAIARLEELAVEQALAGEGPVDITVHHLAAEDRAAALAERLRERVPGLRSLYVGEVGAVIGAHVGPGMLAVVVSVESARSTGSAGALE</sequence>
<dbReference type="InterPro" id="IPR043168">
    <property type="entry name" value="DegV_C"/>
</dbReference>
<evidence type="ECO:0000256" key="1">
    <source>
        <dbReference type="ARBA" id="ARBA00023121"/>
    </source>
</evidence>
<dbReference type="InterPro" id="IPR003797">
    <property type="entry name" value="DegV"/>
</dbReference>
<dbReference type="AlphaFoldDB" id="A0A2V4NMG8"/>
<proteinExistence type="predicted"/>
<gene>
    <name evidence="2" type="ORF">C7C46_20420</name>
</gene>
<dbReference type="Gene3D" id="3.30.1180.10">
    <property type="match status" value="1"/>
</dbReference>
<dbReference type="GO" id="GO:0008289">
    <property type="term" value="F:lipid binding"/>
    <property type="evidence" value="ECO:0007669"/>
    <property type="project" value="UniProtKB-KW"/>
</dbReference>
<keyword evidence="1" id="KW-0446">Lipid-binding</keyword>